<accession>A0A9W6L9L1</accession>
<comment type="caution">
    <text evidence="1">The sequence shown here is derived from an EMBL/GenBank/DDBJ whole genome shotgun (WGS) entry which is preliminary data.</text>
</comment>
<proteinExistence type="predicted"/>
<sequence length="58" mass="6058">MEKIGEVRTCAHCYGTGKCNCPSCTGNALSSKSVICSACGGKGSVWIGPEKIYIKSDK</sequence>
<evidence type="ECO:0000313" key="2">
    <source>
        <dbReference type="Proteomes" id="UP001144372"/>
    </source>
</evidence>
<keyword evidence="2" id="KW-1185">Reference proteome</keyword>
<organism evidence="1 2">
    <name type="scientific">Desulforhabdus amnigena</name>
    <dbReference type="NCBI Taxonomy" id="40218"/>
    <lineage>
        <taxon>Bacteria</taxon>
        <taxon>Pseudomonadati</taxon>
        <taxon>Thermodesulfobacteriota</taxon>
        <taxon>Syntrophobacteria</taxon>
        <taxon>Syntrophobacterales</taxon>
        <taxon>Syntrophobacteraceae</taxon>
        <taxon>Desulforhabdus</taxon>
    </lineage>
</organism>
<protein>
    <submittedName>
        <fullName evidence="1">Uncharacterized protein</fullName>
    </submittedName>
</protein>
<dbReference type="Proteomes" id="UP001144372">
    <property type="component" value="Unassembled WGS sequence"/>
</dbReference>
<evidence type="ECO:0000313" key="1">
    <source>
        <dbReference type="EMBL" id="GLI35191.1"/>
    </source>
</evidence>
<dbReference type="EMBL" id="BSDR01000001">
    <property type="protein sequence ID" value="GLI35191.1"/>
    <property type="molecule type" value="Genomic_DNA"/>
</dbReference>
<gene>
    <name evidence="1" type="ORF">DAMNIGENAA_26240</name>
</gene>
<name>A0A9W6L9L1_9BACT</name>
<dbReference type="AlphaFoldDB" id="A0A9W6L9L1"/>
<reference evidence="1" key="1">
    <citation type="submission" date="2022-12" db="EMBL/GenBank/DDBJ databases">
        <title>Reference genome sequencing for broad-spectrum identification of bacterial and archaeal isolates by mass spectrometry.</title>
        <authorList>
            <person name="Sekiguchi Y."/>
            <person name="Tourlousse D.M."/>
        </authorList>
    </citation>
    <scope>NUCLEOTIDE SEQUENCE</scope>
    <source>
        <strain evidence="1">ASRB1</strain>
    </source>
</reference>